<dbReference type="PANTHER" id="PTHR23427:SF2">
    <property type="entry name" value="SURFEIT LOCUS PROTEIN 1"/>
    <property type="match status" value="1"/>
</dbReference>
<organism evidence="6 7">
    <name type="scientific">Carpinus fangiana</name>
    <dbReference type="NCBI Taxonomy" id="176857"/>
    <lineage>
        <taxon>Eukaryota</taxon>
        <taxon>Viridiplantae</taxon>
        <taxon>Streptophyta</taxon>
        <taxon>Embryophyta</taxon>
        <taxon>Tracheophyta</taxon>
        <taxon>Spermatophyta</taxon>
        <taxon>Magnoliopsida</taxon>
        <taxon>eudicotyledons</taxon>
        <taxon>Gunneridae</taxon>
        <taxon>Pentapetalae</taxon>
        <taxon>rosids</taxon>
        <taxon>fabids</taxon>
        <taxon>Fagales</taxon>
        <taxon>Betulaceae</taxon>
        <taxon>Carpinus</taxon>
    </lineage>
</organism>
<protein>
    <recommendedName>
        <fullName evidence="5">SURF1-like protein</fullName>
    </recommendedName>
</protein>
<dbReference type="PANTHER" id="PTHR23427">
    <property type="entry name" value="SURFEIT LOCUS PROTEIN"/>
    <property type="match status" value="1"/>
</dbReference>
<feature type="transmembrane region" description="Helical" evidence="5">
    <location>
        <begin position="77"/>
        <end position="95"/>
    </location>
</feature>
<keyword evidence="7" id="KW-1185">Reference proteome</keyword>
<evidence type="ECO:0000256" key="3">
    <source>
        <dbReference type="ARBA" id="ARBA00022989"/>
    </source>
</evidence>
<proteinExistence type="inferred from homology"/>
<comment type="caution">
    <text evidence="5">Lacks conserved residue(s) required for the propagation of feature annotation.</text>
</comment>
<keyword evidence="4 5" id="KW-0472">Membrane</keyword>
<evidence type="ECO:0000256" key="4">
    <source>
        <dbReference type="ARBA" id="ARBA00023136"/>
    </source>
</evidence>
<dbReference type="InterPro" id="IPR002994">
    <property type="entry name" value="Surf1/Shy1"/>
</dbReference>
<reference evidence="6 7" key="1">
    <citation type="submission" date="2019-06" db="EMBL/GenBank/DDBJ databases">
        <title>A chromosomal-level reference genome of Carpinus fangiana (Coryloideae, Betulaceae).</title>
        <authorList>
            <person name="Yang X."/>
            <person name="Wang Z."/>
            <person name="Zhang L."/>
            <person name="Hao G."/>
            <person name="Liu J."/>
            <person name="Yang Y."/>
        </authorList>
    </citation>
    <scope>NUCLEOTIDE SEQUENCE [LARGE SCALE GENOMIC DNA]</scope>
    <source>
        <strain evidence="6">Cfa_2016G</strain>
        <tissue evidence="6">Leaf</tissue>
    </source>
</reference>
<dbReference type="PROSITE" id="PS50895">
    <property type="entry name" value="SURF1"/>
    <property type="match status" value="1"/>
</dbReference>
<dbReference type="EMBL" id="CM017328">
    <property type="protein sequence ID" value="KAE8124783.1"/>
    <property type="molecule type" value="Genomic_DNA"/>
</dbReference>
<dbReference type="Pfam" id="PF02104">
    <property type="entry name" value="SURF1"/>
    <property type="match status" value="1"/>
</dbReference>
<dbReference type="AlphaFoldDB" id="A0A5N6RR96"/>
<sequence>MGAASISRTLTRRLCNGGGSPVALGRLWVPLPPQPQAFSSSCCSFSSSAISSSVPESQSASSSQVHGNERRWGWSKLLLFLPGALTFGLGTWQIFRRQDKIKMLEYRQKRLEMEPLMFKSISPPNGKLDYLEFRKVKCKGVFDEERSIYVGPRSRSISGVTENGYYVITPLIPIPNSTESVQSPILVNRGWVPRSWRDKSLEDLQSGRKPPIIAPPSVEDSEGSSWWRFWSKKRNNVEVNIPAVIPTEVVGVIRGSEKPSIFVPANDPSSFQWFYIDVPAIARAAGLPGDTIYVEDINENVNPSNPYPVPKDVNTLVHSSVMPQDHLNYTLTWYSLSAAVTFMAFKRLRPRRIRR</sequence>
<keyword evidence="2 5" id="KW-0812">Transmembrane</keyword>
<dbReference type="EMBL" id="CM017328">
    <property type="protein sequence ID" value="KAE8124782.1"/>
    <property type="molecule type" value="Genomic_DNA"/>
</dbReference>
<comment type="subcellular location">
    <subcellularLocation>
        <location evidence="1">Membrane</location>
    </subcellularLocation>
    <subcellularLocation>
        <location evidence="5">Mitochondrion inner membrane</location>
        <topology evidence="5">Multi-pass membrane protein</topology>
    </subcellularLocation>
</comment>
<comment type="similarity">
    <text evidence="5">Belongs to the SURF1 family.</text>
</comment>
<evidence type="ECO:0000256" key="2">
    <source>
        <dbReference type="ARBA" id="ARBA00022692"/>
    </source>
</evidence>
<evidence type="ECO:0000313" key="7">
    <source>
        <dbReference type="Proteomes" id="UP000327013"/>
    </source>
</evidence>
<keyword evidence="5" id="KW-0999">Mitochondrion inner membrane</keyword>
<comment type="function">
    <text evidence="5">Probably involved in the biogenesis of the COX complex.</text>
</comment>
<name>A0A5N6RR96_9ROSI</name>
<dbReference type="OrthoDB" id="10040024at2759"/>
<dbReference type="GO" id="GO:0005743">
    <property type="term" value="C:mitochondrial inner membrane"/>
    <property type="evidence" value="ECO:0007669"/>
    <property type="project" value="UniProtKB-SubCell"/>
</dbReference>
<dbReference type="Proteomes" id="UP000327013">
    <property type="component" value="Chromosome 8"/>
</dbReference>
<keyword evidence="5" id="KW-0496">Mitochondrion</keyword>
<evidence type="ECO:0000256" key="1">
    <source>
        <dbReference type="ARBA" id="ARBA00004370"/>
    </source>
</evidence>
<dbReference type="CDD" id="cd06662">
    <property type="entry name" value="SURF1"/>
    <property type="match status" value="1"/>
</dbReference>
<evidence type="ECO:0000313" key="6">
    <source>
        <dbReference type="EMBL" id="KAE8124782.1"/>
    </source>
</evidence>
<accession>A0A5N6RR96</accession>
<dbReference type="InterPro" id="IPR045214">
    <property type="entry name" value="Surf1/Surf4"/>
</dbReference>
<keyword evidence="3 5" id="KW-1133">Transmembrane helix</keyword>
<gene>
    <name evidence="6" type="ORF">FH972_019636</name>
</gene>
<evidence type="ECO:0000256" key="5">
    <source>
        <dbReference type="RuleBase" id="RU363076"/>
    </source>
</evidence>